<keyword evidence="8 11" id="KW-0472">Membrane</keyword>
<proteinExistence type="inferred from homology"/>
<evidence type="ECO:0000256" key="3">
    <source>
        <dbReference type="ARBA" id="ARBA00022448"/>
    </source>
</evidence>
<dbReference type="InterPro" id="IPR036942">
    <property type="entry name" value="Beta-barrel_TonB_sf"/>
</dbReference>
<evidence type="ECO:0000259" key="13">
    <source>
        <dbReference type="Pfam" id="PF00593"/>
    </source>
</evidence>
<name>A0AA48HF83_9ALTE</name>
<dbReference type="InterPro" id="IPR011276">
    <property type="entry name" value="TonB_haem/Hb_rcpt"/>
</dbReference>
<dbReference type="InterPro" id="IPR037066">
    <property type="entry name" value="Plug_dom_sf"/>
</dbReference>
<keyword evidence="3 11" id="KW-0813">Transport</keyword>
<keyword evidence="10 11" id="KW-0998">Cell outer membrane</keyword>
<dbReference type="NCBIfam" id="TIGR01785">
    <property type="entry name" value="TonB-hemin"/>
    <property type="match status" value="1"/>
</dbReference>
<evidence type="ECO:0000256" key="10">
    <source>
        <dbReference type="ARBA" id="ARBA00023237"/>
    </source>
</evidence>
<dbReference type="PROSITE" id="PS52016">
    <property type="entry name" value="TONB_DEPENDENT_REC_3"/>
    <property type="match status" value="1"/>
</dbReference>
<dbReference type="InterPro" id="IPR010949">
    <property type="entry name" value="TonB_Hb/transfer/lactofer_rcpt"/>
</dbReference>
<keyword evidence="16" id="KW-1185">Reference proteome</keyword>
<feature type="domain" description="TonB-dependent receptor plug" evidence="14">
    <location>
        <begin position="61"/>
        <end position="169"/>
    </location>
</feature>
<accession>A0AA48HF83</accession>
<evidence type="ECO:0000256" key="5">
    <source>
        <dbReference type="ARBA" id="ARBA00022692"/>
    </source>
</evidence>
<organism evidence="15 16">
    <name type="scientific">Planctobacterium marinum</name>
    <dbReference type="NCBI Taxonomy" id="1631968"/>
    <lineage>
        <taxon>Bacteria</taxon>
        <taxon>Pseudomonadati</taxon>
        <taxon>Pseudomonadota</taxon>
        <taxon>Gammaproteobacteria</taxon>
        <taxon>Alteromonadales</taxon>
        <taxon>Alteromonadaceae</taxon>
        <taxon>Planctobacterium</taxon>
    </lineage>
</organism>
<sequence>MQSEQSLSLSKSHTRTNQMTLIAAAISATLCVPTMHVSAEEADAFEGETMVISGSRIEQKLEDTAGSVSVVTAEDINQFMMTDLKSLFRYEPGISTSGSGAQPQTLTVRGVGGNRLVYIKDGRRSNDGYAGGGGFIVGRGYFNTDTVQQIEVAKGAASSLYGSDGLGGIVVITTKDPEDYLQGDSYFLGAGLGYDGAADELRLDFTGAVETGKWALSAAVSHTDGSEVQNYQETLPGYESSSDALLFKAVRQLAAQQSLKFTLDIFEQEVDQVIIQGANETRDSDQSHAFSVDYHNENTTALWDSLDLQAYFSQYEQRSDQVLASTRGYTDYNDYRFEQDIWGLRAVFSKSFTSGAVSHQLVYGVDHDKYDTFRPRIKTRVLNDGSTEFSDEPQKAFPGADTSLTGVFMQDNISWTDSPWSMVVGGRVDFFDMQPKQDSLYDGDELKAIDETAFSPKVGFVLDASEQTALYVQYVEGFKIPPHDQAYQSHGVEPVYQILPNSDLESEESQTLEAGVRFNNNDLAMEINGFYSEFDNFIESTLIGIEDTFIPGLSKQLFQYQNIDQTRIKGIEMSVGQNLSAELDWTVNLAWAEGKNQDTGQALTSISPLQGNILVNYSWNNWQFSNAIRVAKGMTDVPQDSEGNDLIRSNGFAVWDMYATYYGDNWQLNAGVENLFDKEYVRYENIAGLAADADTEQFSETGRAFNVRLSYQF</sequence>
<evidence type="ECO:0000256" key="2">
    <source>
        <dbReference type="ARBA" id="ARBA00008143"/>
    </source>
</evidence>
<evidence type="ECO:0000256" key="8">
    <source>
        <dbReference type="ARBA" id="ARBA00023136"/>
    </source>
</evidence>
<dbReference type="EMBL" id="AP027272">
    <property type="protein sequence ID" value="BDX05271.1"/>
    <property type="molecule type" value="Genomic_DNA"/>
</dbReference>
<dbReference type="RefSeq" id="WP_338291240.1">
    <property type="nucleotide sequence ID" value="NZ_AP027272.1"/>
</dbReference>
<keyword evidence="5 11" id="KW-0812">Transmembrane</keyword>
<dbReference type="GO" id="GO:0015232">
    <property type="term" value="F:heme transmembrane transporter activity"/>
    <property type="evidence" value="ECO:0007669"/>
    <property type="project" value="InterPro"/>
</dbReference>
<gene>
    <name evidence="15" type="primary">hgpB</name>
    <name evidence="15" type="ORF">MACH26_07920</name>
</gene>
<keyword evidence="6" id="KW-0732">Signal</keyword>
<reference evidence="15" key="1">
    <citation type="submission" date="2023-01" db="EMBL/GenBank/DDBJ databases">
        <title>Complete genome sequence of Planctobacterium marinum strain Dej080120_11.</title>
        <authorList>
            <person name="Ueki S."/>
            <person name="Maruyama F."/>
        </authorList>
    </citation>
    <scope>NUCLEOTIDE SEQUENCE</scope>
    <source>
        <strain evidence="15">Dej080120_11</strain>
    </source>
</reference>
<keyword evidence="7 12" id="KW-0798">TonB box</keyword>
<dbReference type="Proteomes" id="UP001333710">
    <property type="component" value="Chromosome"/>
</dbReference>
<protein>
    <submittedName>
        <fullName evidence="15">Ligand-gated channel protein</fullName>
    </submittedName>
</protein>
<evidence type="ECO:0000256" key="12">
    <source>
        <dbReference type="RuleBase" id="RU003357"/>
    </source>
</evidence>
<dbReference type="CDD" id="cd01347">
    <property type="entry name" value="ligand_gated_channel"/>
    <property type="match status" value="1"/>
</dbReference>
<evidence type="ECO:0000256" key="9">
    <source>
        <dbReference type="ARBA" id="ARBA00023170"/>
    </source>
</evidence>
<evidence type="ECO:0000256" key="6">
    <source>
        <dbReference type="ARBA" id="ARBA00022729"/>
    </source>
</evidence>
<comment type="similarity">
    <text evidence="2">Belongs to the TonB-dependent receptor family. Hemoglobin/haptoglobin binding protein subfamily.</text>
</comment>
<dbReference type="PANTHER" id="PTHR30069">
    <property type="entry name" value="TONB-DEPENDENT OUTER MEMBRANE RECEPTOR"/>
    <property type="match status" value="1"/>
</dbReference>
<evidence type="ECO:0000256" key="1">
    <source>
        <dbReference type="ARBA" id="ARBA00004571"/>
    </source>
</evidence>
<dbReference type="PANTHER" id="PTHR30069:SF29">
    <property type="entry name" value="HEMOGLOBIN AND HEMOGLOBIN-HAPTOGLOBIN-BINDING PROTEIN 1-RELATED"/>
    <property type="match status" value="1"/>
</dbReference>
<dbReference type="Pfam" id="PF07715">
    <property type="entry name" value="Plug"/>
    <property type="match status" value="1"/>
</dbReference>
<evidence type="ECO:0000259" key="14">
    <source>
        <dbReference type="Pfam" id="PF07715"/>
    </source>
</evidence>
<evidence type="ECO:0000313" key="16">
    <source>
        <dbReference type="Proteomes" id="UP001333710"/>
    </source>
</evidence>
<dbReference type="NCBIfam" id="TIGR01786">
    <property type="entry name" value="TonB-hemlactrns"/>
    <property type="match status" value="1"/>
</dbReference>
<dbReference type="GO" id="GO:0015344">
    <property type="term" value="F:siderophore uptake transmembrane transporter activity"/>
    <property type="evidence" value="ECO:0007669"/>
    <property type="project" value="TreeGrafter"/>
</dbReference>
<keyword evidence="9" id="KW-0675">Receptor</keyword>
<dbReference type="AlphaFoldDB" id="A0AA48HF83"/>
<evidence type="ECO:0000256" key="4">
    <source>
        <dbReference type="ARBA" id="ARBA00022452"/>
    </source>
</evidence>
<dbReference type="GO" id="GO:0044718">
    <property type="term" value="P:siderophore transmembrane transport"/>
    <property type="evidence" value="ECO:0007669"/>
    <property type="project" value="TreeGrafter"/>
</dbReference>
<keyword evidence="4 11" id="KW-1134">Transmembrane beta strand</keyword>
<dbReference type="InterPro" id="IPR000531">
    <property type="entry name" value="Beta-barrel_TonB"/>
</dbReference>
<evidence type="ECO:0000313" key="15">
    <source>
        <dbReference type="EMBL" id="BDX05271.1"/>
    </source>
</evidence>
<feature type="domain" description="TonB-dependent receptor-like beta-barrel" evidence="13">
    <location>
        <begin position="282"/>
        <end position="675"/>
    </location>
</feature>
<dbReference type="SUPFAM" id="SSF56935">
    <property type="entry name" value="Porins"/>
    <property type="match status" value="1"/>
</dbReference>
<dbReference type="InterPro" id="IPR012910">
    <property type="entry name" value="Plug_dom"/>
</dbReference>
<dbReference type="Gene3D" id="2.170.130.10">
    <property type="entry name" value="TonB-dependent receptor, plug domain"/>
    <property type="match status" value="1"/>
</dbReference>
<dbReference type="Pfam" id="PF00593">
    <property type="entry name" value="TonB_dep_Rec_b-barrel"/>
    <property type="match status" value="1"/>
</dbReference>
<evidence type="ECO:0000256" key="11">
    <source>
        <dbReference type="PROSITE-ProRule" id="PRU01360"/>
    </source>
</evidence>
<dbReference type="Gene3D" id="2.40.170.20">
    <property type="entry name" value="TonB-dependent receptor, beta-barrel domain"/>
    <property type="match status" value="1"/>
</dbReference>
<dbReference type="KEGG" id="pmaw:MACH26_07920"/>
<comment type="subcellular location">
    <subcellularLocation>
        <location evidence="1 11">Cell outer membrane</location>
        <topology evidence="1 11">Multi-pass membrane protein</topology>
    </subcellularLocation>
</comment>
<evidence type="ECO:0000256" key="7">
    <source>
        <dbReference type="ARBA" id="ARBA00023077"/>
    </source>
</evidence>
<dbReference type="GO" id="GO:0009279">
    <property type="term" value="C:cell outer membrane"/>
    <property type="evidence" value="ECO:0007669"/>
    <property type="project" value="UniProtKB-SubCell"/>
</dbReference>
<dbReference type="InterPro" id="IPR039426">
    <property type="entry name" value="TonB-dep_rcpt-like"/>
</dbReference>